<sequence length="333" mass="36054">MEPTSFNPLHALLAENEEDRFTEALSHLLRHGNLAERFLLEFADVKTSGVAVQTQLVVLNGRPDVVFTAPSVTVVLEAKLASWLHDDQLLPYVEWLDRYATANGTDSILLLLGPRCSLAAMHRDAKAQVGNRCSPKCVTWEQVAAFCEAESASRAGSDLGTYLRDFARLIEHRLGPAPRPFTAAEEALLRDGTAALAFAGALRATQALHDALARDSSIHVGGFNSSTLGYEGFQITKAKRWWWAGLWLEAWPAAVASPLILQLPGLSKHSSVVPPKGLPVPVCFQVPGATTGWMVSPLPLLAGVDPEQLANAHADQVLHWIRDQPASGGVLKK</sequence>
<dbReference type="Proteomes" id="UP000503640">
    <property type="component" value="Unassembled WGS sequence"/>
</dbReference>
<dbReference type="AlphaFoldDB" id="A0A7I9VKL5"/>
<name>A0A7I9VKL5_9BACT</name>
<comment type="caution">
    <text evidence="1">The sequence shown here is derived from an EMBL/GenBank/DDBJ whole genome shotgun (WGS) entry which is preliminary data.</text>
</comment>
<evidence type="ECO:0000313" key="2">
    <source>
        <dbReference type="Proteomes" id="UP000503640"/>
    </source>
</evidence>
<organism evidence="1 2">
    <name type="scientific">Anaeromyxobacter diazotrophicus</name>
    <dbReference type="NCBI Taxonomy" id="2590199"/>
    <lineage>
        <taxon>Bacteria</taxon>
        <taxon>Pseudomonadati</taxon>
        <taxon>Myxococcota</taxon>
        <taxon>Myxococcia</taxon>
        <taxon>Myxococcales</taxon>
        <taxon>Cystobacterineae</taxon>
        <taxon>Anaeromyxobacteraceae</taxon>
        <taxon>Anaeromyxobacter</taxon>
    </lineage>
</organism>
<reference evidence="2" key="1">
    <citation type="journal article" date="2020" name="Appl. Environ. Microbiol.">
        <title>Diazotrophic Anaeromyxobacter Isolates from Soils.</title>
        <authorList>
            <person name="Masuda Y."/>
            <person name="Yamanaka H."/>
            <person name="Xu Z.X."/>
            <person name="Shiratori Y."/>
            <person name="Aono T."/>
            <person name="Amachi S."/>
            <person name="Senoo K."/>
            <person name="Itoh H."/>
        </authorList>
    </citation>
    <scope>NUCLEOTIDE SEQUENCE [LARGE SCALE GENOMIC DNA]</scope>
    <source>
        <strain evidence="2">R267</strain>
    </source>
</reference>
<protein>
    <recommendedName>
        <fullName evidence="3">PD-(D/E)XK nuclease superfamily protein</fullName>
    </recommendedName>
</protein>
<dbReference type="EMBL" id="BJTG01000003">
    <property type="protein sequence ID" value="GEJ56659.1"/>
    <property type="molecule type" value="Genomic_DNA"/>
</dbReference>
<evidence type="ECO:0008006" key="3">
    <source>
        <dbReference type="Google" id="ProtNLM"/>
    </source>
</evidence>
<keyword evidence="2" id="KW-1185">Reference proteome</keyword>
<gene>
    <name evidence="1" type="ORF">AMYX_14000</name>
</gene>
<dbReference type="RefSeq" id="WP_176064156.1">
    <property type="nucleotide sequence ID" value="NZ_BJTG01000003.1"/>
</dbReference>
<accession>A0A7I9VKL5</accession>
<proteinExistence type="predicted"/>
<evidence type="ECO:0000313" key="1">
    <source>
        <dbReference type="EMBL" id="GEJ56659.1"/>
    </source>
</evidence>